<protein>
    <submittedName>
        <fullName evidence="6">Glucose dehydrogenase [FAD, quinone]-like</fullName>
    </submittedName>
</protein>
<dbReference type="PIRSF" id="PIRSF000137">
    <property type="entry name" value="Alcohol_oxidase"/>
    <property type="match status" value="1"/>
</dbReference>
<dbReference type="PANTHER" id="PTHR11552:SF227">
    <property type="entry name" value="GLUCOSE DEHYDROGENASE [FAD, QUINONE]-LIKE PROTEIN"/>
    <property type="match status" value="1"/>
</dbReference>
<dbReference type="SUPFAM" id="SSF54373">
    <property type="entry name" value="FAD-linked reductases, C-terminal domain"/>
    <property type="match status" value="1"/>
</dbReference>
<dbReference type="RefSeq" id="XP_015182812.1">
    <property type="nucleotide sequence ID" value="XM_015327326.1"/>
</dbReference>
<dbReference type="PROSITE" id="PS00623">
    <property type="entry name" value="GMC_OXRED_1"/>
    <property type="match status" value="1"/>
</dbReference>
<dbReference type="Gene3D" id="3.50.50.60">
    <property type="entry name" value="FAD/NAD(P)-binding domain"/>
    <property type="match status" value="1"/>
</dbReference>
<dbReference type="SUPFAM" id="SSF51905">
    <property type="entry name" value="FAD/NAD(P)-binding domain"/>
    <property type="match status" value="1"/>
</dbReference>
<dbReference type="Gene3D" id="3.30.560.10">
    <property type="entry name" value="Glucose Oxidase, domain 3"/>
    <property type="match status" value="1"/>
</dbReference>
<reference evidence="6" key="1">
    <citation type="submission" date="2025-08" db="UniProtKB">
        <authorList>
            <consortium name="RefSeq"/>
        </authorList>
    </citation>
    <scope>IDENTIFICATION</scope>
    <source>
        <tissue evidence="6">Whole body</tissue>
    </source>
</reference>
<evidence type="ECO:0000259" key="3">
    <source>
        <dbReference type="PROSITE" id="PS00623"/>
    </source>
</evidence>
<evidence type="ECO:0000313" key="5">
    <source>
        <dbReference type="Proteomes" id="UP000694924"/>
    </source>
</evidence>
<keyword evidence="2" id="KW-0285">Flavoprotein</keyword>
<dbReference type="InterPro" id="IPR007867">
    <property type="entry name" value="GMC_OxRtase_C"/>
</dbReference>
<evidence type="ECO:0000256" key="2">
    <source>
        <dbReference type="RuleBase" id="RU003968"/>
    </source>
</evidence>
<dbReference type="Proteomes" id="UP000694924">
    <property type="component" value="Unplaced"/>
</dbReference>
<dbReference type="InterPro" id="IPR000172">
    <property type="entry name" value="GMC_OxRdtase_N"/>
</dbReference>
<comment type="similarity">
    <text evidence="1 2">Belongs to the GMC oxidoreductase family.</text>
</comment>
<organism evidence="5 6">
    <name type="scientific">Polistes dominula</name>
    <name type="common">European paper wasp</name>
    <name type="synonym">Vespa dominula</name>
    <dbReference type="NCBI Taxonomy" id="743375"/>
    <lineage>
        <taxon>Eukaryota</taxon>
        <taxon>Metazoa</taxon>
        <taxon>Ecdysozoa</taxon>
        <taxon>Arthropoda</taxon>
        <taxon>Hexapoda</taxon>
        <taxon>Insecta</taxon>
        <taxon>Pterygota</taxon>
        <taxon>Neoptera</taxon>
        <taxon>Endopterygota</taxon>
        <taxon>Hymenoptera</taxon>
        <taxon>Apocrita</taxon>
        <taxon>Aculeata</taxon>
        <taxon>Vespoidea</taxon>
        <taxon>Vespidae</taxon>
        <taxon>Polistinae</taxon>
        <taxon>Polistini</taxon>
        <taxon>Polistes</taxon>
    </lineage>
</organism>
<dbReference type="InterPro" id="IPR012132">
    <property type="entry name" value="GMC_OxRdtase"/>
</dbReference>
<dbReference type="Pfam" id="PF00732">
    <property type="entry name" value="GMC_oxred_N"/>
    <property type="match status" value="1"/>
</dbReference>
<name>A0ABM1IRH5_POLDO</name>
<evidence type="ECO:0000256" key="1">
    <source>
        <dbReference type="ARBA" id="ARBA00010790"/>
    </source>
</evidence>
<keyword evidence="5" id="KW-1185">Reference proteome</keyword>
<dbReference type="PROSITE" id="PS00624">
    <property type="entry name" value="GMC_OXRED_2"/>
    <property type="match status" value="1"/>
</dbReference>
<feature type="domain" description="Glucose-methanol-choline oxidoreductase N-terminal" evidence="3">
    <location>
        <begin position="135"/>
        <end position="158"/>
    </location>
</feature>
<dbReference type="InterPro" id="IPR036188">
    <property type="entry name" value="FAD/NAD-bd_sf"/>
</dbReference>
<proteinExistence type="inferred from homology"/>
<accession>A0ABM1IRH5</accession>
<sequence>MKLHFVNTLFISLAIFVPITTNGLNILSSTLWDFITINHFNENRPILKKYDFIIIGAGTAGSVVANRLTENPNWKILLLETGEEETILSDVPAAAPAASLTNSIRTYFDQPSKPMTESNGHCLSYKNKRCTLGVGKAVGGSTTINFMAYVRGEPQDFNDWAALGNPGWNYDDVLPYFKKSENCKIPDTTERFHGYEGYLDVNYASYSSPIKDIFFNATKELGYKIIEYNSDANIGFAITEATIRNGHRLDASKAFLRSIKKRPNFYLYKSSTVTKIVIDEKTKTAVGVHFVRNGKDYFVRASKEVILSAGAINSPRLLMLSGIGPKDHLSSFNINTIEDLPVGFNFHDHLVMTIFNFILKEPVINILSFDNILNYLLKGTGPLTVPGLTECLGFISTKDNNNGTKEGNIHERRDGELLMALGGFVGTGSQIFKTVLSFDDEFYESVFAKYVGMNSFSIFPVLMHPKSRGRVSLKSSDPMDDPIIDTNYLDHEDDMKTFIDIIKKMIKLSSTKSFQRYNITMVPVKFPGCDHTEYLSDSFLACLIRHTAGTLWHYVGTCKMSPRDKSGVVDPRLKVYGIKSLRVVDNSIIPTIVSGHLAAAAYMIAEKASDMIKEDWKSN</sequence>
<gene>
    <name evidence="6" type="primary">LOC107069763</name>
</gene>
<dbReference type="PANTHER" id="PTHR11552">
    <property type="entry name" value="GLUCOSE-METHANOL-CHOLINE GMC OXIDOREDUCTASE"/>
    <property type="match status" value="1"/>
</dbReference>
<feature type="domain" description="Glucose-methanol-choline oxidoreductase N-terminal" evidence="4">
    <location>
        <begin position="310"/>
        <end position="324"/>
    </location>
</feature>
<evidence type="ECO:0000259" key="4">
    <source>
        <dbReference type="PROSITE" id="PS00624"/>
    </source>
</evidence>
<keyword evidence="2" id="KW-0274">FAD</keyword>
<dbReference type="Pfam" id="PF05199">
    <property type="entry name" value="GMC_oxred_C"/>
    <property type="match status" value="1"/>
</dbReference>
<evidence type="ECO:0000313" key="6">
    <source>
        <dbReference type="RefSeq" id="XP_015182812.1"/>
    </source>
</evidence>
<dbReference type="GeneID" id="107069763"/>